<reference evidence="1 2" key="1">
    <citation type="submission" date="2018-12" db="EMBL/GenBank/DDBJ databases">
        <title>Complete Genome Sequence of the Corallopyronin A producing Myxobacterium Corallococcus coralloides B035.</title>
        <authorList>
            <person name="Bouhired S.M."/>
            <person name="Rupp O."/>
            <person name="Blom J."/>
            <person name="Schaeberle T.F."/>
            <person name="Kehraus S."/>
            <person name="Schiefer A."/>
            <person name="Pfarr K."/>
            <person name="Goesmann A."/>
            <person name="Hoerauf A."/>
            <person name="Koenig G.M."/>
        </authorList>
    </citation>
    <scope>NUCLEOTIDE SEQUENCE [LARGE SCALE GENOMIC DNA]</scope>
    <source>
        <strain evidence="1 2">B035</strain>
    </source>
</reference>
<proteinExistence type="predicted"/>
<sequence length="73" mass="8296">MISTPARGDDVFGSVGWHARDSIMMFRDFGDGRCIIYVCPIKPLFGVRTIGQHGVRWEDVLDLAKFKHVFTPQ</sequence>
<dbReference type="EMBL" id="CP034669">
    <property type="protein sequence ID" value="QAT83410.1"/>
    <property type="molecule type" value="Genomic_DNA"/>
</dbReference>
<organism evidence="1 2">
    <name type="scientific">Corallococcus coralloides</name>
    <name type="common">Myxococcus coralloides</name>
    <dbReference type="NCBI Taxonomy" id="184914"/>
    <lineage>
        <taxon>Bacteria</taxon>
        <taxon>Pseudomonadati</taxon>
        <taxon>Myxococcota</taxon>
        <taxon>Myxococcia</taxon>
        <taxon>Myxococcales</taxon>
        <taxon>Cystobacterineae</taxon>
        <taxon>Myxococcaceae</taxon>
        <taxon>Corallococcus</taxon>
    </lineage>
</organism>
<accession>A0A410RN95</accession>
<protein>
    <submittedName>
        <fullName evidence="1">Uncharacterized protein</fullName>
    </submittedName>
</protein>
<gene>
    <name evidence="1" type="ORF">EJ065_1812</name>
</gene>
<evidence type="ECO:0000313" key="1">
    <source>
        <dbReference type="EMBL" id="QAT83410.1"/>
    </source>
</evidence>
<dbReference type="Proteomes" id="UP000288758">
    <property type="component" value="Chromosome"/>
</dbReference>
<name>A0A410RN95_CORCK</name>
<evidence type="ECO:0000313" key="2">
    <source>
        <dbReference type="Proteomes" id="UP000288758"/>
    </source>
</evidence>
<dbReference type="AlphaFoldDB" id="A0A410RN95"/>